<organism evidence="3 4">
    <name type="scientific">Candidatus Harrisonbacteria bacterium CG10_big_fil_rev_8_21_14_0_10_49_15</name>
    <dbReference type="NCBI Taxonomy" id="1974587"/>
    <lineage>
        <taxon>Bacteria</taxon>
        <taxon>Candidatus Harrisoniibacteriota</taxon>
    </lineage>
</organism>
<dbReference type="GO" id="GO:0016491">
    <property type="term" value="F:oxidoreductase activity"/>
    <property type="evidence" value="ECO:0007669"/>
    <property type="project" value="InterPro"/>
</dbReference>
<feature type="transmembrane region" description="Helical" evidence="1">
    <location>
        <begin position="6"/>
        <end position="24"/>
    </location>
</feature>
<protein>
    <recommendedName>
        <fullName evidence="2">Thioredoxin domain-containing protein</fullName>
    </recommendedName>
</protein>
<dbReference type="EMBL" id="PFBD01000008">
    <property type="protein sequence ID" value="PIR87295.1"/>
    <property type="molecule type" value="Genomic_DNA"/>
</dbReference>
<evidence type="ECO:0000259" key="2">
    <source>
        <dbReference type="PROSITE" id="PS51352"/>
    </source>
</evidence>
<name>A0A2H0UNG5_9BACT</name>
<dbReference type="Gene3D" id="3.40.30.10">
    <property type="entry name" value="Glutaredoxin"/>
    <property type="match status" value="1"/>
</dbReference>
<accession>A0A2H0UNG5</accession>
<gene>
    <name evidence="3" type="ORF">COU11_00905</name>
</gene>
<sequence length="197" mass="21805">MNKNLWIGVVVVIVAVLLVVGLSGPSTEEGAMVSQGDQMMTDEVMGGDDNMMVKPSGDTMMDDGMDDDAMMVYDDLVVLAGAEGPAKLYEFDSAAYSRAQEEGKLIALYFYANWCPTCKKEFPVMQAAFEQLTNDDVVGFRVNYNDDETSSDEKELARKHGVGYQHTKVFVKDGVRILKSPESWDQARYVSEINKAL</sequence>
<dbReference type="Pfam" id="PF00578">
    <property type="entry name" value="AhpC-TSA"/>
    <property type="match status" value="1"/>
</dbReference>
<dbReference type="InterPro" id="IPR013766">
    <property type="entry name" value="Thioredoxin_domain"/>
</dbReference>
<evidence type="ECO:0000256" key="1">
    <source>
        <dbReference type="SAM" id="Phobius"/>
    </source>
</evidence>
<keyword evidence="1" id="KW-0812">Transmembrane</keyword>
<dbReference type="Proteomes" id="UP000229526">
    <property type="component" value="Unassembled WGS sequence"/>
</dbReference>
<evidence type="ECO:0000313" key="3">
    <source>
        <dbReference type="EMBL" id="PIR87295.1"/>
    </source>
</evidence>
<dbReference type="InterPro" id="IPR036249">
    <property type="entry name" value="Thioredoxin-like_sf"/>
</dbReference>
<dbReference type="SUPFAM" id="SSF52833">
    <property type="entry name" value="Thioredoxin-like"/>
    <property type="match status" value="1"/>
</dbReference>
<dbReference type="GO" id="GO:0016209">
    <property type="term" value="F:antioxidant activity"/>
    <property type="evidence" value="ECO:0007669"/>
    <property type="project" value="InterPro"/>
</dbReference>
<dbReference type="PROSITE" id="PS51352">
    <property type="entry name" value="THIOREDOXIN_2"/>
    <property type="match status" value="1"/>
</dbReference>
<dbReference type="AlphaFoldDB" id="A0A2H0UNG5"/>
<reference evidence="4" key="1">
    <citation type="submission" date="2017-09" db="EMBL/GenBank/DDBJ databases">
        <title>Depth-based differentiation of microbial function through sediment-hosted aquifers and enrichment of novel symbionts in the deep terrestrial subsurface.</title>
        <authorList>
            <person name="Probst A.J."/>
            <person name="Ladd B."/>
            <person name="Jarett J.K."/>
            <person name="Geller-Mcgrath D.E."/>
            <person name="Sieber C.M.K."/>
            <person name="Emerson J.B."/>
            <person name="Anantharaman K."/>
            <person name="Thomas B.C."/>
            <person name="Malmstrom R."/>
            <person name="Stieglmeier M."/>
            <person name="Klingl A."/>
            <person name="Woyke T."/>
            <person name="Ryan C.M."/>
            <person name="Banfield J.F."/>
        </authorList>
    </citation>
    <scope>NUCLEOTIDE SEQUENCE [LARGE SCALE GENOMIC DNA]</scope>
</reference>
<keyword evidence="1" id="KW-1133">Transmembrane helix</keyword>
<evidence type="ECO:0000313" key="4">
    <source>
        <dbReference type="Proteomes" id="UP000229526"/>
    </source>
</evidence>
<feature type="domain" description="Thioredoxin" evidence="2">
    <location>
        <begin position="78"/>
        <end position="197"/>
    </location>
</feature>
<keyword evidence="1" id="KW-0472">Membrane</keyword>
<proteinExistence type="predicted"/>
<dbReference type="InterPro" id="IPR000866">
    <property type="entry name" value="AhpC/TSA"/>
</dbReference>
<comment type="caution">
    <text evidence="3">The sequence shown here is derived from an EMBL/GenBank/DDBJ whole genome shotgun (WGS) entry which is preliminary data.</text>
</comment>